<dbReference type="AlphaFoldDB" id="A0AAT9FNU5"/>
<evidence type="ECO:0008006" key="2">
    <source>
        <dbReference type="Google" id="ProtNLM"/>
    </source>
</evidence>
<dbReference type="KEGG" id="osu:NT6N_26780"/>
<accession>A0AAT9FNU5</accession>
<evidence type="ECO:0000313" key="1">
    <source>
        <dbReference type="EMBL" id="BDS07638.1"/>
    </source>
</evidence>
<protein>
    <recommendedName>
        <fullName evidence="2">Helix-turn-helix domain-containing protein</fullName>
    </recommendedName>
</protein>
<gene>
    <name evidence="1" type="ORF">NT6N_26780</name>
</gene>
<sequence length="75" mass="8616">MQMYANLALEDEAIKKLLKKKALATIEAIESAGNLTWQKNMSVTQAYKIVGVSRTSWYRLVKNQKRKGAGCHRWF</sequence>
<proteinExistence type="predicted"/>
<organism evidence="1">
    <name type="scientific">Oceaniferula spumae</name>
    <dbReference type="NCBI Taxonomy" id="2979115"/>
    <lineage>
        <taxon>Bacteria</taxon>
        <taxon>Pseudomonadati</taxon>
        <taxon>Verrucomicrobiota</taxon>
        <taxon>Verrucomicrobiia</taxon>
        <taxon>Verrucomicrobiales</taxon>
        <taxon>Verrucomicrobiaceae</taxon>
        <taxon>Oceaniferula</taxon>
    </lineage>
</organism>
<dbReference type="EMBL" id="AP026866">
    <property type="protein sequence ID" value="BDS07638.1"/>
    <property type="molecule type" value="Genomic_DNA"/>
</dbReference>
<reference evidence="1" key="1">
    <citation type="submission" date="2024-07" db="EMBL/GenBank/DDBJ databases">
        <title>Complete genome sequence of Verrucomicrobiaceae bacterium NT6N.</title>
        <authorList>
            <person name="Huang C."/>
            <person name="Takami H."/>
            <person name="Hamasaki K."/>
        </authorList>
    </citation>
    <scope>NUCLEOTIDE SEQUENCE</scope>
    <source>
        <strain evidence="1">NT6N</strain>
    </source>
</reference>
<name>A0AAT9FNU5_9BACT</name>